<dbReference type="PANTHER" id="PTHR30290:SF81">
    <property type="entry name" value="OLIGOPEPTIDE-BINDING PROTEIN OPPA"/>
    <property type="match status" value="1"/>
</dbReference>
<dbReference type="CDD" id="cd00995">
    <property type="entry name" value="PBP2_NikA_DppA_OppA_like"/>
    <property type="match status" value="1"/>
</dbReference>
<accession>A0A1T5DDQ0</accession>
<dbReference type="Gene3D" id="3.40.190.10">
    <property type="entry name" value="Periplasmic binding protein-like II"/>
    <property type="match status" value="1"/>
</dbReference>
<dbReference type="OrthoDB" id="9772924at2"/>
<feature type="chain" id="PRO_5039076568" evidence="1">
    <location>
        <begin position="27"/>
        <end position="572"/>
    </location>
</feature>
<dbReference type="AlphaFoldDB" id="A0A1T5DDQ0"/>
<evidence type="ECO:0000313" key="4">
    <source>
        <dbReference type="Proteomes" id="UP000243406"/>
    </source>
</evidence>
<proteinExistence type="predicted"/>
<dbReference type="InterPro" id="IPR030678">
    <property type="entry name" value="Peptide/Ni-bd"/>
</dbReference>
<dbReference type="GO" id="GO:0043190">
    <property type="term" value="C:ATP-binding cassette (ABC) transporter complex"/>
    <property type="evidence" value="ECO:0007669"/>
    <property type="project" value="InterPro"/>
</dbReference>
<feature type="signal peptide" evidence="1">
    <location>
        <begin position="1"/>
        <end position="26"/>
    </location>
</feature>
<evidence type="ECO:0000256" key="1">
    <source>
        <dbReference type="SAM" id="SignalP"/>
    </source>
</evidence>
<evidence type="ECO:0000259" key="2">
    <source>
        <dbReference type="Pfam" id="PF00496"/>
    </source>
</evidence>
<dbReference type="PIRSF" id="PIRSF002741">
    <property type="entry name" value="MppA"/>
    <property type="match status" value="1"/>
</dbReference>
<dbReference type="PANTHER" id="PTHR30290">
    <property type="entry name" value="PERIPLASMIC BINDING COMPONENT OF ABC TRANSPORTER"/>
    <property type="match status" value="1"/>
</dbReference>
<sequence>MKSFKIKSLMALALAGMLVLSGCGGGQEAAAPEQAAEKADLTTQTVDIHKAEDPSKNPQQALDRKDTIVVGMTEFSGKFMEQFRQSSYDMYVNQMIFEQLVEVDDEGKPVDEGIATWTVENDNKYIFKLKDGIKFSDGTDVKAEDVEFSYLLLADPNYDGDSDMSKYGFVGFDDYKNGSATSIEGIKVIDDKTIEFTLEEPNAEVIYFFTGGIVPKAYYGANYTKGDLSSVKALLTKPMGSGPYKMVEYKEGQSVTFTANEHYWKGQPAVKNVIFTVTAKSTAMQSFLGGQTDIEMMDVSIENVEQLKAAGFVDLHRFPTNGYGYLGMNNALPKFSDKRVRQALAYALNRKDVVEAIYGPFGNVLNVPQSRVAWSYSEEGINEYGYDMEKAAALLDEAGWTMGDDGFRYKDGEKFEIFFTGMADHPVLDIMLPVMIESYKQLGIDLKVEYVDFPTLTEKTNNFSAEMWFMAWGLTPDPGDSSNVYRTGGPQNKYNYANPKVDELFIQGSKETDFEKRKAIYAEIYKVLNDELPCIIVYQRSDMWAANSRLEGFHVTPYKEFTKDLWKVTIKE</sequence>
<dbReference type="SUPFAM" id="SSF53850">
    <property type="entry name" value="Periplasmic binding protein-like II"/>
    <property type="match status" value="1"/>
</dbReference>
<keyword evidence="1" id="KW-0732">Signal</keyword>
<reference evidence="4" key="1">
    <citation type="submission" date="2017-02" db="EMBL/GenBank/DDBJ databases">
        <authorList>
            <person name="Varghese N."/>
            <person name="Submissions S."/>
        </authorList>
    </citation>
    <scope>NUCLEOTIDE SEQUENCE [LARGE SCALE GENOMIC DNA]</scope>
    <source>
        <strain evidence="4">ATCC 35199</strain>
    </source>
</reference>
<dbReference type="Gene3D" id="3.90.76.10">
    <property type="entry name" value="Dipeptide-binding Protein, Domain 1"/>
    <property type="match status" value="1"/>
</dbReference>
<protein>
    <submittedName>
        <fullName evidence="3">Peptide/nickel transport system substrate-binding protein</fullName>
    </submittedName>
</protein>
<evidence type="ECO:0000313" key="3">
    <source>
        <dbReference type="EMBL" id="SKB69796.1"/>
    </source>
</evidence>
<name>A0A1T5DDQ0_9FIRM</name>
<dbReference type="Pfam" id="PF00496">
    <property type="entry name" value="SBP_bac_5"/>
    <property type="match status" value="1"/>
</dbReference>
<dbReference type="GO" id="GO:0015833">
    <property type="term" value="P:peptide transport"/>
    <property type="evidence" value="ECO:0007669"/>
    <property type="project" value="TreeGrafter"/>
</dbReference>
<dbReference type="RefSeq" id="WP_079590561.1">
    <property type="nucleotide sequence ID" value="NZ_FUYN01000008.1"/>
</dbReference>
<dbReference type="EMBL" id="FUYN01000008">
    <property type="protein sequence ID" value="SKB69796.1"/>
    <property type="molecule type" value="Genomic_DNA"/>
</dbReference>
<dbReference type="PROSITE" id="PS51257">
    <property type="entry name" value="PROKAR_LIPOPROTEIN"/>
    <property type="match status" value="1"/>
</dbReference>
<organism evidence="3 4">
    <name type="scientific">Acetoanaerobium noterae</name>
    <dbReference type="NCBI Taxonomy" id="745369"/>
    <lineage>
        <taxon>Bacteria</taxon>
        <taxon>Bacillati</taxon>
        <taxon>Bacillota</taxon>
        <taxon>Clostridia</taxon>
        <taxon>Peptostreptococcales</taxon>
        <taxon>Filifactoraceae</taxon>
        <taxon>Acetoanaerobium</taxon>
    </lineage>
</organism>
<dbReference type="GO" id="GO:1904680">
    <property type="term" value="F:peptide transmembrane transporter activity"/>
    <property type="evidence" value="ECO:0007669"/>
    <property type="project" value="TreeGrafter"/>
</dbReference>
<feature type="domain" description="Solute-binding protein family 5" evidence="2">
    <location>
        <begin position="116"/>
        <end position="484"/>
    </location>
</feature>
<dbReference type="Proteomes" id="UP000243406">
    <property type="component" value="Unassembled WGS sequence"/>
</dbReference>
<gene>
    <name evidence="3" type="ORF">SAMN02745120_2743</name>
</gene>
<dbReference type="InterPro" id="IPR039424">
    <property type="entry name" value="SBP_5"/>
</dbReference>
<dbReference type="Gene3D" id="3.10.105.10">
    <property type="entry name" value="Dipeptide-binding Protein, Domain 3"/>
    <property type="match status" value="1"/>
</dbReference>
<dbReference type="GO" id="GO:0042597">
    <property type="term" value="C:periplasmic space"/>
    <property type="evidence" value="ECO:0007669"/>
    <property type="project" value="UniProtKB-ARBA"/>
</dbReference>
<keyword evidence="4" id="KW-1185">Reference proteome</keyword>
<dbReference type="InterPro" id="IPR000914">
    <property type="entry name" value="SBP_5_dom"/>
</dbReference>